<comment type="caution">
    <text evidence="3">The sequence shown here is derived from an EMBL/GenBank/DDBJ whole genome shotgun (WGS) entry which is preliminary data.</text>
</comment>
<dbReference type="RefSeq" id="WP_244861359.1">
    <property type="nucleotide sequence ID" value="NZ_BOSL01000001.1"/>
</dbReference>
<dbReference type="Gene3D" id="3.20.20.380">
    <property type="entry name" value="Copper homeostasis (CutC) domain"/>
    <property type="match status" value="1"/>
</dbReference>
<dbReference type="InterPro" id="IPR005627">
    <property type="entry name" value="CutC-like"/>
</dbReference>
<comment type="caution">
    <text evidence="2">Once thought to be involved in copper homeostasis, experiments in E.coli have shown this is not the case.</text>
</comment>
<proteinExistence type="inferred from homology"/>
<dbReference type="PANTHER" id="PTHR12598">
    <property type="entry name" value="COPPER HOMEOSTASIS PROTEIN CUTC"/>
    <property type="match status" value="1"/>
</dbReference>
<organism evidence="3 4">
    <name type="scientific">Paenibacillus vini</name>
    <dbReference type="NCBI Taxonomy" id="1476024"/>
    <lineage>
        <taxon>Bacteria</taxon>
        <taxon>Bacillati</taxon>
        <taxon>Bacillota</taxon>
        <taxon>Bacilli</taxon>
        <taxon>Bacillales</taxon>
        <taxon>Paenibacillaceae</taxon>
        <taxon>Paenibacillus</taxon>
    </lineage>
</organism>
<comment type="similarity">
    <text evidence="1 2">Belongs to the CutC family.</text>
</comment>
<evidence type="ECO:0000313" key="4">
    <source>
        <dbReference type="Proteomes" id="UP000679992"/>
    </source>
</evidence>
<comment type="subcellular location">
    <subcellularLocation>
        <location evidence="2">Cytoplasm</location>
    </subcellularLocation>
</comment>
<dbReference type="PANTHER" id="PTHR12598:SF0">
    <property type="entry name" value="COPPER HOMEOSTASIS PROTEIN CUTC HOMOLOG"/>
    <property type="match status" value="1"/>
</dbReference>
<accession>A0ABQ4M6J6</accession>
<sequence length="231" mass="25465">MMIAEVIVYTLADAQIAASNGADRLEIITSPAEGGLTPSLGLVQMIHEEIDLDFRVMIRPHSRSFCYGPDDIRTMERDIAVFRNIGARGFVLGLLTPEGNIDEIGLTRLLKAAEGLPVTFHRAFDEIRDQEQAFSVLSRYPQITHVLTSGGRSSVLEAADVIRRLNLLSEQSGPTVLPGAGLHSDRLEAFLKETGVREFHIGSGVRMNGDLMQPIDPDKLTRVRSIADRFQ</sequence>
<reference evidence="3 4" key="1">
    <citation type="submission" date="2021-03" db="EMBL/GenBank/DDBJ databases">
        <title>Antimicrobial resistance genes in bacteria isolated from Japanese honey, and their potential for conferring macrolide and lincosamide resistance in the American foulbrood pathogen Paenibacillus larvae.</title>
        <authorList>
            <person name="Okamoto M."/>
            <person name="Kumagai M."/>
            <person name="Kanamori H."/>
            <person name="Takamatsu D."/>
        </authorList>
    </citation>
    <scope>NUCLEOTIDE SEQUENCE [LARGE SCALE GENOMIC DNA]</scope>
    <source>
        <strain evidence="3 4">J42TS3</strain>
    </source>
</reference>
<evidence type="ECO:0000313" key="3">
    <source>
        <dbReference type="EMBL" id="GIP51563.1"/>
    </source>
</evidence>
<name>A0ABQ4M6J6_9BACL</name>
<gene>
    <name evidence="2" type="primary">cutC</name>
    <name evidence="3" type="ORF">J42TS3_05980</name>
</gene>
<dbReference type="EMBL" id="BOSL01000001">
    <property type="protein sequence ID" value="GIP51563.1"/>
    <property type="molecule type" value="Genomic_DNA"/>
</dbReference>
<dbReference type="Pfam" id="PF03932">
    <property type="entry name" value="CutC"/>
    <property type="match status" value="1"/>
</dbReference>
<dbReference type="HAMAP" id="MF_00795">
    <property type="entry name" value="CutC"/>
    <property type="match status" value="1"/>
</dbReference>
<evidence type="ECO:0000256" key="1">
    <source>
        <dbReference type="ARBA" id="ARBA00007768"/>
    </source>
</evidence>
<protein>
    <recommendedName>
        <fullName evidence="2">PF03932 family protein CutC</fullName>
    </recommendedName>
</protein>
<dbReference type="InterPro" id="IPR036822">
    <property type="entry name" value="CutC-like_dom_sf"/>
</dbReference>
<keyword evidence="4" id="KW-1185">Reference proteome</keyword>
<dbReference type="Proteomes" id="UP000679992">
    <property type="component" value="Unassembled WGS sequence"/>
</dbReference>
<evidence type="ECO:0000256" key="2">
    <source>
        <dbReference type="HAMAP-Rule" id="MF_00795"/>
    </source>
</evidence>
<dbReference type="SUPFAM" id="SSF110395">
    <property type="entry name" value="CutC-like"/>
    <property type="match status" value="1"/>
</dbReference>
<keyword evidence="2" id="KW-0963">Cytoplasm</keyword>